<comment type="caution">
    <text evidence="1">The sequence shown here is derived from an EMBL/GenBank/DDBJ whole genome shotgun (WGS) entry which is preliminary data.</text>
</comment>
<sequence length="402" mass="46011">MNAEWDRPISYSFEIEFLVAQKRPGVRYVVVVGTTEVPLDLQPWACPAEEPDPYNAILSRCKDVLVRKCQSVAICKDPSAREASVELFFPPFSTSTRGSWRVEPSTTTYAKRCSPPDHEWYGVRVCSPLYPEPELYDENSIVQSIVSTLRASLLMHVNSTCRFNVRVKPLHTAISLLSAKKMTTLVWIFEKELLRRVAPNTCGQPYSHVKLLDTSSRIARTIWHDCGEASRPEDPLRTAIMERHLPKLDDKDLDARLQFVWQTRSLEELATALRTQKGGPAAFSIEYPGNPVEGPTFEFRYALWHPYGEADVSNFWIELCLKLLRSTIRNVGNYKGHLEYVLRLISQFSANRTAASERWKDLLVTLRFNTERILLWDNVIEQYQHGRHLAPGQIDKQGFLGA</sequence>
<gene>
    <name evidence="1" type="ORF">TARUN_9216</name>
</gene>
<dbReference type="EMBL" id="PXOA01000715">
    <property type="protein sequence ID" value="RFU73043.1"/>
    <property type="molecule type" value="Genomic_DNA"/>
</dbReference>
<name>A0A395NBH1_TRIAR</name>
<dbReference type="OrthoDB" id="412402at2759"/>
<reference evidence="1 2" key="1">
    <citation type="journal article" date="2018" name="PLoS Pathog.">
        <title>Evolution of structural diversity of trichothecenes, a family of toxins produced by plant pathogenic and entomopathogenic fungi.</title>
        <authorList>
            <person name="Proctor R.H."/>
            <person name="McCormick S.P."/>
            <person name="Kim H.S."/>
            <person name="Cardoza R.E."/>
            <person name="Stanley A.M."/>
            <person name="Lindo L."/>
            <person name="Kelly A."/>
            <person name="Brown D.W."/>
            <person name="Lee T."/>
            <person name="Vaughan M.M."/>
            <person name="Alexander N.J."/>
            <person name="Busman M."/>
            <person name="Gutierrez S."/>
        </authorList>
    </citation>
    <scope>NUCLEOTIDE SEQUENCE [LARGE SCALE GENOMIC DNA]</scope>
    <source>
        <strain evidence="1 2">IBT 40837</strain>
    </source>
</reference>
<accession>A0A395NBH1</accession>
<organism evidence="1 2">
    <name type="scientific">Trichoderma arundinaceum</name>
    <dbReference type="NCBI Taxonomy" id="490622"/>
    <lineage>
        <taxon>Eukaryota</taxon>
        <taxon>Fungi</taxon>
        <taxon>Dikarya</taxon>
        <taxon>Ascomycota</taxon>
        <taxon>Pezizomycotina</taxon>
        <taxon>Sordariomycetes</taxon>
        <taxon>Hypocreomycetidae</taxon>
        <taxon>Hypocreales</taxon>
        <taxon>Hypocreaceae</taxon>
        <taxon>Trichoderma</taxon>
    </lineage>
</organism>
<keyword evidence="2" id="KW-1185">Reference proteome</keyword>
<dbReference type="Proteomes" id="UP000266272">
    <property type="component" value="Unassembled WGS sequence"/>
</dbReference>
<proteinExistence type="predicted"/>
<evidence type="ECO:0000313" key="2">
    <source>
        <dbReference type="Proteomes" id="UP000266272"/>
    </source>
</evidence>
<evidence type="ECO:0000313" key="1">
    <source>
        <dbReference type="EMBL" id="RFU73043.1"/>
    </source>
</evidence>
<protein>
    <submittedName>
        <fullName evidence="1">Uncharacterized protein</fullName>
    </submittedName>
</protein>
<dbReference type="AlphaFoldDB" id="A0A395NBH1"/>